<accession>A0A413VDW3</accession>
<proteinExistence type="predicted"/>
<dbReference type="AlphaFoldDB" id="A0A413VDW3"/>
<reference evidence="2 3" key="1">
    <citation type="submission" date="2018-08" db="EMBL/GenBank/DDBJ databases">
        <title>A genome reference for cultivated species of the human gut microbiota.</title>
        <authorList>
            <person name="Zou Y."/>
            <person name="Xue W."/>
            <person name="Luo G."/>
        </authorList>
    </citation>
    <scope>NUCLEOTIDE SEQUENCE [LARGE SCALE GENOMIC DNA]</scope>
    <source>
        <strain evidence="2 3">AM40-30BH</strain>
    </source>
</reference>
<gene>
    <name evidence="2" type="ORF">DW888_17545</name>
</gene>
<evidence type="ECO:0000259" key="1">
    <source>
        <dbReference type="Pfam" id="PF13751"/>
    </source>
</evidence>
<dbReference type="InterPro" id="IPR025668">
    <property type="entry name" value="Tnp_DDE_dom"/>
</dbReference>
<dbReference type="EMBL" id="QSGO01000021">
    <property type="protein sequence ID" value="RHB31735.1"/>
    <property type="molecule type" value="Genomic_DNA"/>
</dbReference>
<feature type="domain" description="Transposase DDE" evidence="1">
    <location>
        <begin position="5"/>
        <end position="71"/>
    </location>
</feature>
<evidence type="ECO:0000313" key="2">
    <source>
        <dbReference type="EMBL" id="RHB31735.1"/>
    </source>
</evidence>
<protein>
    <recommendedName>
        <fullName evidence="1">Transposase DDE domain-containing protein</fullName>
    </recommendedName>
</protein>
<dbReference type="Proteomes" id="UP000284379">
    <property type="component" value="Unassembled WGS sequence"/>
</dbReference>
<evidence type="ECO:0000313" key="3">
    <source>
        <dbReference type="Proteomes" id="UP000284379"/>
    </source>
</evidence>
<dbReference type="RefSeq" id="WP_122202103.1">
    <property type="nucleotide sequence ID" value="NZ_CABJFV010000021.1"/>
</dbReference>
<comment type="caution">
    <text evidence="2">The sequence shown here is derived from an EMBL/GenBank/DDBJ whole genome shotgun (WGS) entry which is preliminary data.</text>
</comment>
<sequence length="81" mass="9884">MNRIETKQDKRTSEYITESARYRAQRCEEYPLRSKYLKVRGNRIIEVNHQLNQYKQRACGRLTHNRQAMYRAKGCFWTNNI</sequence>
<organism evidence="2 3">
    <name type="scientific">Bacteroides nordii</name>
    <dbReference type="NCBI Taxonomy" id="291645"/>
    <lineage>
        <taxon>Bacteria</taxon>
        <taxon>Pseudomonadati</taxon>
        <taxon>Bacteroidota</taxon>
        <taxon>Bacteroidia</taxon>
        <taxon>Bacteroidales</taxon>
        <taxon>Bacteroidaceae</taxon>
        <taxon>Bacteroides</taxon>
    </lineage>
</organism>
<name>A0A413VDW3_9BACE</name>
<dbReference type="Pfam" id="PF13751">
    <property type="entry name" value="DDE_Tnp_1_6"/>
    <property type="match status" value="1"/>
</dbReference>